<dbReference type="Proteomes" id="UP000297447">
    <property type="component" value="Unassembled WGS sequence"/>
</dbReference>
<reference evidence="1 2" key="1">
    <citation type="submission" date="2019-03" db="EMBL/GenBank/DDBJ databases">
        <title>Genomics of glacier-inhabiting Cryobacterium strains.</title>
        <authorList>
            <person name="Liu Q."/>
            <person name="Xin Y.-H."/>
        </authorList>
    </citation>
    <scope>NUCLEOTIDE SEQUENCE [LARGE SCALE GENOMIC DNA]</scope>
    <source>
        <strain evidence="1 2">Hh14</strain>
    </source>
</reference>
<protein>
    <submittedName>
        <fullName evidence="1">Uncharacterized protein</fullName>
    </submittedName>
</protein>
<gene>
    <name evidence="1" type="ORF">E3T55_05145</name>
</gene>
<evidence type="ECO:0000313" key="2">
    <source>
        <dbReference type="Proteomes" id="UP000297447"/>
    </source>
</evidence>
<dbReference type="RefSeq" id="WP_134518514.1">
    <property type="nucleotide sequence ID" value="NZ_SOHE01000019.1"/>
</dbReference>
<dbReference type="OrthoDB" id="3826640at2"/>
<comment type="caution">
    <text evidence="1">The sequence shown here is derived from an EMBL/GenBank/DDBJ whole genome shotgun (WGS) entry which is preliminary data.</text>
</comment>
<proteinExistence type="predicted"/>
<name>A0A4R9A772_9MICO</name>
<keyword evidence="2" id="KW-1185">Reference proteome</keyword>
<sequence length="204" mass="21157">MRTPSVRTRRIMTMTVAPVAILVAGLMVWQGSNAAFTASTRNSDNNWSTGSVALVDDDGGTAAFQVTNLKPGATGTKCIVVTASSSLAGVVRPHVSNLSLSGRGLAERVTLTLERGTGGSFSDCTGFVATETSLPAASLKTLADNNSSFATGGLPWSTAGVSTGESQTYRGTWAFNTTGMTQLEIDALQGSQTSIDLVWELQNS</sequence>
<accession>A0A4R9A772</accession>
<evidence type="ECO:0000313" key="1">
    <source>
        <dbReference type="EMBL" id="TFD53547.1"/>
    </source>
</evidence>
<organism evidence="1 2">
    <name type="scientific">Cryobacterium frigoriphilum</name>
    <dbReference type="NCBI Taxonomy" id="1259150"/>
    <lineage>
        <taxon>Bacteria</taxon>
        <taxon>Bacillati</taxon>
        <taxon>Actinomycetota</taxon>
        <taxon>Actinomycetes</taxon>
        <taxon>Micrococcales</taxon>
        <taxon>Microbacteriaceae</taxon>
        <taxon>Cryobacterium</taxon>
    </lineage>
</organism>
<dbReference type="EMBL" id="SOHE01000019">
    <property type="protein sequence ID" value="TFD53547.1"/>
    <property type="molecule type" value="Genomic_DNA"/>
</dbReference>
<dbReference type="AlphaFoldDB" id="A0A4R9A772"/>